<evidence type="ECO:0000313" key="1">
    <source>
        <dbReference type="EMBL" id="KAI4366293.1"/>
    </source>
</evidence>
<protein>
    <submittedName>
        <fullName evidence="1">Uncharacterized protein</fullName>
    </submittedName>
</protein>
<dbReference type="Proteomes" id="UP001057402">
    <property type="component" value="Chromosome 6"/>
</dbReference>
<evidence type="ECO:0000313" key="2">
    <source>
        <dbReference type="Proteomes" id="UP001057402"/>
    </source>
</evidence>
<name>A0ACB9QRK1_9MYRT</name>
<reference evidence="2" key="1">
    <citation type="journal article" date="2023" name="Front. Plant Sci.">
        <title>Chromosomal-level genome assembly of Melastoma candidum provides insights into trichome evolution.</title>
        <authorList>
            <person name="Zhong Y."/>
            <person name="Wu W."/>
            <person name="Sun C."/>
            <person name="Zou P."/>
            <person name="Liu Y."/>
            <person name="Dai S."/>
            <person name="Zhou R."/>
        </authorList>
    </citation>
    <scope>NUCLEOTIDE SEQUENCE [LARGE SCALE GENOMIC DNA]</scope>
</reference>
<gene>
    <name evidence="1" type="ORF">MLD38_022185</name>
</gene>
<organism evidence="1 2">
    <name type="scientific">Melastoma candidum</name>
    <dbReference type="NCBI Taxonomy" id="119954"/>
    <lineage>
        <taxon>Eukaryota</taxon>
        <taxon>Viridiplantae</taxon>
        <taxon>Streptophyta</taxon>
        <taxon>Embryophyta</taxon>
        <taxon>Tracheophyta</taxon>
        <taxon>Spermatophyta</taxon>
        <taxon>Magnoliopsida</taxon>
        <taxon>eudicotyledons</taxon>
        <taxon>Gunneridae</taxon>
        <taxon>Pentapetalae</taxon>
        <taxon>rosids</taxon>
        <taxon>malvids</taxon>
        <taxon>Myrtales</taxon>
        <taxon>Melastomataceae</taxon>
        <taxon>Melastomatoideae</taxon>
        <taxon>Melastomateae</taxon>
        <taxon>Melastoma</taxon>
    </lineage>
</organism>
<accession>A0ACB9QRK1</accession>
<sequence length="89" mass="10266">MSFLNFFSWNSTAFSPTLFLQDEVKGLAMFSIPSYWQPDAEFKIKKLPIRVLSDDTSLSFPGHGESASFRAFQLLKFTDTYRSFLCHLI</sequence>
<dbReference type="EMBL" id="CM042885">
    <property type="protein sequence ID" value="KAI4366293.1"/>
    <property type="molecule type" value="Genomic_DNA"/>
</dbReference>
<proteinExistence type="predicted"/>
<keyword evidence="2" id="KW-1185">Reference proteome</keyword>
<comment type="caution">
    <text evidence="1">The sequence shown here is derived from an EMBL/GenBank/DDBJ whole genome shotgun (WGS) entry which is preliminary data.</text>
</comment>